<sequence>MICSAALDIHATSQHSAASRMKREIGAFRKQIRLSRAVEKVTMSGIRYVGNQQICRASARDRSERRYLDRFEPVTNVVHQHDIRITHLGQRGTVTTEAKCVWSVQKQQDIKAIMERQTYFLIISDIRNTTVIDAAPTGDHAAVIGPVPISKGLIKKNQIFTRLAREKRTASLAM</sequence>
<organism evidence="1 2">
    <name type="scientific">Boletus edulis BED1</name>
    <dbReference type="NCBI Taxonomy" id="1328754"/>
    <lineage>
        <taxon>Eukaryota</taxon>
        <taxon>Fungi</taxon>
        <taxon>Dikarya</taxon>
        <taxon>Basidiomycota</taxon>
        <taxon>Agaricomycotina</taxon>
        <taxon>Agaricomycetes</taxon>
        <taxon>Agaricomycetidae</taxon>
        <taxon>Boletales</taxon>
        <taxon>Boletineae</taxon>
        <taxon>Boletaceae</taxon>
        <taxon>Boletoideae</taxon>
        <taxon>Boletus</taxon>
    </lineage>
</organism>
<reference evidence="1" key="1">
    <citation type="submission" date="2019-10" db="EMBL/GenBank/DDBJ databases">
        <authorList>
            <consortium name="DOE Joint Genome Institute"/>
            <person name="Kuo A."/>
            <person name="Miyauchi S."/>
            <person name="Kiss E."/>
            <person name="Drula E."/>
            <person name="Kohler A."/>
            <person name="Sanchez-Garcia M."/>
            <person name="Andreopoulos B."/>
            <person name="Barry K.W."/>
            <person name="Bonito G."/>
            <person name="Buee M."/>
            <person name="Carver A."/>
            <person name="Chen C."/>
            <person name="Cichocki N."/>
            <person name="Clum A."/>
            <person name="Culley D."/>
            <person name="Crous P.W."/>
            <person name="Fauchery L."/>
            <person name="Girlanda M."/>
            <person name="Hayes R."/>
            <person name="Keri Z."/>
            <person name="LaButti K."/>
            <person name="Lipzen A."/>
            <person name="Lombard V."/>
            <person name="Magnuson J."/>
            <person name="Maillard F."/>
            <person name="Morin E."/>
            <person name="Murat C."/>
            <person name="Nolan M."/>
            <person name="Ohm R."/>
            <person name="Pangilinan J."/>
            <person name="Pereira M."/>
            <person name="Perotto S."/>
            <person name="Peter M."/>
            <person name="Riley R."/>
            <person name="Sitrit Y."/>
            <person name="Stielow B."/>
            <person name="Szollosi G."/>
            <person name="Zifcakova L."/>
            <person name="Stursova M."/>
            <person name="Spatafora J.W."/>
            <person name="Tedersoo L."/>
            <person name="Vaario L.-M."/>
            <person name="Yamada A."/>
            <person name="Yan M."/>
            <person name="Wang P."/>
            <person name="Xu J."/>
            <person name="Bruns T."/>
            <person name="Baldrian P."/>
            <person name="Vilgalys R."/>
            <person name="Henrissat B."/>
            <person name="Grigoriev I.V."/>
            <person name="Hibbett D."/>
            <person name="Nagy L.G."/>
            <person name="Martin F.M."/>
        </authorList>
    </citation>
    <scope>NUCLEOTIDE SEQUENCE</scope>
    <source>
        <strain evidence="1">BED1</strain>
    </source>
</reference>
<dbReference type="Proteomes" id="UP001194468">
    <property type="component" value="Unassembled WGS sequence"/>
</dbReference>
<dbReference type="EMBL" id="WHUW01000046">
    <property type="protein sequence ID" value="KAF8431815.1"/>
    <property type="molecule type" value="Genomic_DNA"/>
</dbReference>
<evidence type="ECO:0000313" key="2">
    <source>
        <dbReference type="Proteomes" id="UP001194468"/>
    </source>
</evidence>
<proteinExistence type="predicted"/>
<accession>A0AAD4BIZ1</accession>
<keyword evidence="2" id="KW-1185">Reference proteome</keyword>
<dbReference type="AlphaFoldDB" id="A0AAD4BIZ1"/>
<protein>
    <submittedName>
        <fullName evidence="1">Uncharacterized protein</fullName>
    </submittedName>
</protein>
<gene>
    <name evidence="1" type="ORF">L210DRAFT_3507748</name>
</gene>
<comment type="caution">
    <text evidence="1">The sequence shown here is derived from an EMBL/GenBank/DDBJ whole genome shotgun (WGS) entry which is preliminary data.</text>
</comment>
<evidence type="ECO:0000313" key="1">
    <source>
        <dbReference type="EMBL" id="KAF8431815.1"/>
    </source>
</evidence>
<name>A0AAD4BIZ1_BOLED</name>
<reference evidence="1" key="2">
    <citation type="journal article" date="2020" name="Nat. Commun.">
        <title>Large-scale genome sequencing of mycorrhizal fungi provides insights into the early evolution of symbiotic traits.</title>
        <authorList>
            <person name="Miyauchi S."/>
            <person name="Kiss E."/>
            <person name="Kuo A."/>
            <person name="Drula E."/>
            <person name="Kohler A."/>
            <person name="Sanchez-Garcia M."/>
            <person name="Morin E."/>
            <person name="Andreopoulos B."/>
            <person name="Barry K.W."/>
            <person name="Bonito G."/>
            <person name="Buee M."/>
            <person name="Carver A."/>
            <person name="Chen C."/>
            <person name="Cichocki N."/>
            <person name="Clum A."/>
            <person name="Culley D."/>
            <person name="Crous P.W."/>
            <person name="Fauchery L."/>
            <person name="Girlanda M."/>
            <person name="Hayes R.D."/>
            <person name="Keri Z."/>
            <person name="LaButti K."/>
            <person name="Lipzen A."/>
            <person name="Lombard V."/>
            <person name="Magnuson J."/>
            <person name="Maillard F."/>
            <person name="Murat C."/>
            <person name="Nolan M."/>
            <person name="Ohm R.A."/>
            <person name="Pangilinan J."/>
            <person name="Pereira M.F."/>
            <person name="Perotto S."/>
            <person name="Peter M."/>
            <person name="Pfister S."/>
            <person name="Riley R."/>
            <person name="Sitrit Y."/>
            <person name="Stielow J.B."/>
            <person name="Szollosi G."/>
            <person name="Zifcakova L."/>
            <person name="Stursova M."/>
            <person name="Spatafora J.W."/>
            <person name="Tedersoo L."/>
            <person name="Vaario L.M."/>
            <person name="Yamada A."/>
            <person name="Yan M."/>
            <person name="Wang P."/>
            <person name="Xu J."/>
            <person name="Bruns T."/>
            <person name="Baldrian P."/>
            <person name="Vilgalys R."/>
            <person name="Dunand C."/>
            <person name="Henrissat B."/>
            <person name="Grigoriev I.V."/>
            <person name="Hibbett D."/>
            <person name="Nagy L.G."/>
            <person name="Martin F.M."/>
        </authorList>
    </citation>
    <scope>NUCLEOTIDE SEQUENCE</scope>
    <source>
        <strain evidence="1">BED1</strain>
    </source>
</reference>